<sequence>MFPIFRNAITIAARRLPSATGHLVATSFHILSKPSIISALQPGFLTPALQTVVPSCGMKVRGRLRRRCKDCYFVMREGRLYVMCKTHGRHKQMSMVKDPKNTWILSHATQGKVRPW</sequence>
<evidence type="ECO:0000256" key="4">
    <source>
        <dbReference type="ARBA" id="ARBA00022980"/>
    </source>
</evidence>
<reference evidence="8" key="1">
    <citation type="submission" date="2022-03" db="EMBL/GenBank/DDBJ databases">
        <authorList>
            <person name="Sayadi A."/>
        </authorList>
    </citation>
    <scope>NUCLEOTIDE SEQUENCE</scope>
</reference>
<comment type="similarity">
    <text evidence="2 7">Belongs to the bacterial ribosomal protein bL36 family.</text>
</comment>
<dbReference type="NCBIfam" id="TIGR01022">
    <property type="entry name" value="rpmJ_bact"/>
    <property type="match status" value="1"/>
</dbReference>
<dbReference type="OrthoDB" id="10265903at2759"/>
<evidence type="ECO:0000313" key="8">
    <source>
        <dbReference type="EMBL" id="CAH1981652.1"/>
    </source>
</evidence>
<keyword evidence="6 7" id="KW-0687">Ribonucleoprotein</keyword>
<comment type="subcellular location">
    <subcellularLocation>
        <location evidence="1">Mitochondrion</location>
    </subcellularLocation>
</comment>
<organism evidence="8 9">
    <name type="scientific">Acanthoscelides obtectus</name>
    <name type="common">Bean weevil</name>
    <name type="synonym">Bruchus obtectus</name>
    <dbReference type="NCBI Taxonomy" id="200917"/>
    <lineage>
        <taxon>Eukaryota</taxon>
        <taxon>Metazoa</taxon>
        <taxon>Ecdysozoa</taxon>
        <taxon>Arthropoda</taxon>
        <taxon>Hexapoda</taxon>
        <taxon>Insecta</taxon>
        <taxon>Pterygota</taxon>
        <taxon>Neoptera</taxon>
        <taxon>Endopterygota</taxon>
        <taxon>Coleoptera</taxon>
        <taxon>Polyphaga</taxon>
        <taxon>Cucujiformia</taxon>
        <taxon>Chrysomeloidea</taxon>
        <taxon>Chrysomelidae</taxon>
        <taxon>Bruchinae</taxon>
        <taxon>Bruchini</taxon>
        <taxon>Acanthoscelides</taxon>
    </lineage>
</organism>
<evidence type="ECO:0000256" key="3">
    <source>
        <dbReference type="ARBA" id="ARBA00022946"/>
    </source>
</evidence>
<gene>
    <name evidence="8" type="ORF">ACAOBT_LOCUS14594</name>
</gene>
<evidence type="ECO:0000256" key="5">
    <source>
        <dbReference type="ARBA" id="ARBA00023128"/>
    </source>
</evidence>
<dbReference type="GO" id="GO:0003735">
    <property type="term" value="F:structural constituent of ribosome"/>
    <property type="evidence" value="ECO:0007669"/>
    <property type="project" value="InterPro"/>
</dbReference>
<dbReference type="Pfam" id="PF00444">
    <property type="entry name" value="Ribosomal_L36"/>
    <property type="match status" value="1"/>
</dbReference>
<evidence type="ECO:0000256" key="1">
    <source>
        <dbReference type="ARBA" id="ARBA00004173"/>
    </source>
</evidence>
<dbReference type="SUPFAM" id="SSF57840">
    <property type="entry name" value="Ribosomal protein L36"/>
    <property type="match status" value="1"/>
</dbReference>
<evidence type="ECO:0000256" key="6">
    <source>
        <dbReference type="ARBA" id="ARBA00023274"/>
    </source>
</evidence>
<proteinExistence type="inferred from homology"/>
<dbReference type="PANTHER" id="PTHR46909:SF1">
    <property type="entry name" value="LARGE RIBOSOMAL SUBUNIT PROTEIN BL36M"/>
    <property type="match status" value="1"/>
</dbReference>
<keyword evidence="9" id="KW-1185">Reference proteome</keyword>
<keyword evidence="3" id="KW-0809">Transit peptide</keyword>
<dbReference type="EMBL" id="CAKOFQ010006911">
    <property type="protein sequence ID" value="CAH1981652.1"/>
    <property type="molecule type" value="Genomic_DNA"/>
</dbReference>
<dbReference type="HAMAP" id="MF_00251">
    <property type="entry name" value="Ribosomal_bL36"/>
    <property type="match status" value="1"/>
</dbReference>
<dbReference type="GO" id="GO:0005762">
    <property type="term" value="C:mitochondrial large ribosomal subunit"/>
    <property type="evidence" value="ECO:0007669"/>
    <property type="project" value="TreeGrafter"/>
</dbReference>
<dbReference type="InterPro" id="IPR035977">
    <property type="entry name" value="Ribosomal_bL36_sp"/>
</dbReference>
<name>A0A9P0PDB9_ACAOB</name>
<evidence type="ECO:0000313" key="9">
    <source>
        <dbReference type="Proteomes" id="UP001152888"/>
    </source>
</evidence>
<dbReference type="InterPro" id="IPR000473">
    <property type="entry name" value="Ribosomal_bL36"/>
</dbReference>
<evidence type="ECO:0000256" key="7">
    <source>
        <dbReference type="RuleBase" id="RU000570"/>
    </source>
</evidence>
<comment type="caution">
    <text evidence="8">The sequence shown here is derived from an EMBL/GenBank/DDBJ whole genome shotgun (WGS) entry which is preliminary data.</text>
</comment>
<dbReference type="InterPro" id="IPR052143">
    <property type="entry name" value="Mitoribosomal_bL36m"/>
</dbReference>
<accession>A0A9P0PDB9</accession>
<protein>
    <recommendedName>
        <fullName evidence="7">Ribosomal protein</fullName>
    </recommendedName>
</protein>
<keyword evidence="4 7" id="KW-0689">Ribosomal protein</keyword>
<keyword evidence="5" id="KW-0496">Mitochondrion</keyword>
<evidence type="ECO:0000256" key="2">
    <source>
        <dbReference type="ARBA" id="ARBA00007645"/>
    </source>
</evidence>
<dbReference type="PANTHER" id="PTHR46909">
    <property type="entry name" value="39S RIBOSOMAL PROTEIN L36, MITOCHONDRIAL"/>
    <property type="match status" value="1"/>
</dbReference>
<dbReference type="Proteomes" id="UP001152888">
    <property type="component" value="Unassembled WGS sequence"/>
</dbReference>
<dbReference type="GO" id="GO:0006412">
    <property type="term" value="P:translation"/>
    <property type="evidence" value="ECO:0007669"/>
    <property type="project" value="InterPro"/>
</dbReference>
<dbReference type="AlphaFoldDB" id="A0A9P0PDB9"/>